<accession>A0A397UT43</accession>
<dbReference type="Gene3D" id="1.10.510.10">
    <property type="entry name" value="Transferase(Phosphotransferase) domain 1"/>
    <property type="match status" value="1"/>
</dbReference>
<reference evidence="2 3" key="1">
    <citation type="submission" date="2018-06" db="EMBL/GenBank/DDBJ databases">
        <title>Comparative genomics reveals the genomic features of Rhizophagus irregularis, R. cerebriforme, R. diaphanum and Gigaspora rosea, and their symbiotic lifestyle signature.</title>
        <authorList>
            <person name="Morin E."/>
            <person name="San Clemente H."/>
            <person name="Chen E.C.H."/>
            <person name="De La Providencia I."/>
            <person name="Hainaut M."/>
            <person name="Kuo A."/>
            <person name="Kohler A."/>
            <person name="Murat C."/>
            <person name="Tang N."/>
            <person name="Roy S."/>
            <person name="Loubradou J."/>
            <person name="Henrissat B."/>
            <person name="Grigoriev I.V."/>
            <person name="Corradi N."/>
            <person name="Roux C."/>
            <person name="Martin F.M."/>
        </authorList>
    </citation>
    <scope>NUCLEOTIDE SEQUENCE [LARGE SCALE GENOMIC DNA]</scope>
    <source>
        <strain evidence="2 3">DAOM 194757</strain>
    </source>
</reference>
<protein>
    <recommendedName>
        <fullName evidence="1">Serine-threonine/tyrosine-protein kinase catalytic domain-containing protein</fullName>
    </recommendedName>
</protein>
<name>A0A397UT43_9GLOM</name>
<keyword evidence="3" id="KW-1185">Reference proteome</keyword>
<feature type="domain" description="Serine-threonine/tyrosine-protein kinase catalytic" evidence="1">
    <location>
        <begin position="94"/>
        <end position="176"/>
    </location>
</feature>
<dbReference type="InterPro" id="IPR011009">
    <property type="entry name" value="Kinase-like_dom_sf"/>
</dbReference>
<sequence length="198" mass="23201">MKKISDKFLIIRQKVTEACIACISCMKRRSNISGPPLCLRYKDNNLNCEFITPVNKRGPPNQRKSFESEAHTHDSEHSIFIFKIPFDQFSNLTCINKGGFSTIYKATWKYDHENEIDVVLKVIEDTKNMDSAFLNELMVYTRCGKNFSDLHFQEIYGISRDPKTKKFIIVMKLTLHYHFLLNNINILSWQEKLNILKL</sequence>
<dbReference type="InterPro" id="IPR001245">
    <property type="entry name" value="Ser-Thr/Tyr_kinase_cat_dom"/>
</dbReference>
<dbReference type="Pfam" id="PF07714">
    <property type="entry name" value="PK_Tyr_Ser-Thr"/>
    <property type="match status" value="1"/>
</dbReference>
<organism evidence="2 3">
    <name type="scientific">Gigaspora rosea</name>
    <dbReference type="NCBI Taxonomy" id="44941"/>
    <lineage>
        <taxon>Eukaryota</taxon>
        <taxon>Fungi</taxon>
        <taxon>Fungi incertae sedis</taxon>
        <taxon>Mucoromycota</taxon>
        <taxon>Glomeromycotina</taxon>
        <taxon>Glomeromycetes</taxon>
        <taxon>Diversisporales</taxon>
        <taxon>Gigasporaceae</taxon>
        <taxon>Gigaspora</taxon>
    </lineage>
</organism>
<proteinExistence type="predicted"/>
<comment type="caution">
    <text evidence="2">The sequence shown here is derived from an EMBL/GenBank/DDBJ whole genome shotgun (WGS) entry which is preliminary data.</text>
</comment>
<dbReference type="Proteomes" id="UP000266673">
    <property type="component" value="Unassembled WGS sequence"/>
</dbReference>
<evidence type="ECO:0000259" key="1">
    <source>
        <dbReference type="Pfam" id="PF07714"/>
    </source>
</evidence>
<dbReference type="OrthoDB" id="2439726at2759"/>
<dbReference type="AlphaFoldDB" id="A0A397UT43"/>
<dbReference type="GO" id="GO:0004672">
    <property type="term" value="F:protein kinase activity"/>
    <property type="evidence" value="ECO:0007669"/>
    <property type="project" value="InterPro"/>
</dbReference>
<dbReference type="SUPFAM" id="SSF56112">
    <property type="entry name" value="Protein kinase-like (PK-like)"/>
    <property type="match status" value="1"/>
</dbReference>
<gene>
    <name evidence="2" type="ORF">C2G38_2041080</name>
</gene>
<dbReference type="EMBL" id="QKWP01000936">
    <property type="protein sequence ID" value="RIB13305.1"/>
    <property type="molecule type" value="Genomic_DNA"/>
</dbReference>
<evidence type="ECO:0000313" key="3">
    <source>
        <dbReference type="Proteomes" id="UP000266673"/>
    </source>
</evidence>
<evidence type="ECO:0000313" key="2">
    <source>
        <dbReference type="EMBL" id="RIB13305.1"/>
    </source>
</evidence>